<evidence type="ECO:0000313" key="3">
    <source>
        <dbReference type="Proteomes" id="UP000092018"/>
    </source>
</evidence>
<dbReference type="SUPFAM" id="SSF53756">
    <property type="entry name" value="UDP-Glycosyltransferase/glycogen phosphorylase"/>
    <property type="match status" value="1"/>
</dbReference>
<dbReference type="InterPro" id="IPR001296">
    <property type="entry name" value="Glyco_trans_1"/>
</dbReference>
<proteinExistence type="predicted"/>
<dbReference type="Pfam" id="PF00534">
    <property type="entry name" value="Glycos_transf_1"/>
    <property type="match status" value="1"/>
</dbReference>
<dbReference type="GO" id="GO:0016757">
    <property type="term" value="F:glycosyltransferase activity"/>
    <property type="evidence" value="ECO:0007669"/>
    <property type="project" value="InterPro"/>
</dbReference>
<feature type="domain" description="Glycosyl transferase family 1" evidence="1">
    <location>
        <begin position="141"/>
        <end position="278"/>
    </location>
</feature>
<dbReference type="PANTHER" id="PTHR12526:SF595">
    <property type="entry name" value="BLL5217 PROTEIN"/>
    <property type="match status" value="1"/>
</dbReference>
<dbReference type="KEGG" id="vbr:A6E01_00845"/>
<sequence length="313" mass="34842">MRHIVHILDQPMPPLPDSGGSNRLVEWLAQEQNNLGHKVTVIAPMGNKTSHFEFIQNPVVSTSWESLNEVLPSDTTDIEIHCGLPESISEGIQSRGLGLLNVIHGGQGHEINGVYVSRSHAKNNGREKFIHNGIPEQTVEFGLEKDEFLLFLAKVKRSKKGISTAIKIAKSSKTRLVVAGGHRFGNPETWFNWHPYIKPVGYINGKKKSHYLSKAKALLVPIQWEEPFGLTVVEAMLSGTPVIAFRRGAMSELIIDGTTGFLCDNEEQMLAAISKVSALDPVQIRKHARHHFSSMKMAKEHLNLLDLSLKESW</sequence>
<evidence type="ECO:0000259" key="1">
    <source>
        <dbReference type="Pfam" id="PF00534"/>
    </source>
</evidence>
<organism evidence="2 3">
    <name type="scientific">Vibrio breoganii</name>
    <dbReference type="NCBI Taxonomy" id="553239"/>
    <lineage>
        <taxon>Bacteria</taxon>
        <taxon>Pseudomonadati</taxon>
        <taxon>Pseudomonadota</taxon>
        <taxon>Gammaproteobacteria</taxon>
        <taxon>Vibrionales</taxon>
        <taxon>Vibrionaceae</taxon>
        <taxon>Vibrio</taxon>
    </lineage>
</organism>
<dbReference type="RefSeq" id="WP_065209372.1">
    <property type="nucleotide sequence ID" value="NZ_CP016177.1"/>
</dbReference>
<dbReference type="Proteomes" id="UP000092018">
    <property type="component" value="Chromosome 1"/>
</dbReference>
<accession>A0AAN1CR56</accession>
<dbReference type="PANTHER" id="PTHR12526">
    <property type="entry name" value="GLYCOSYLTRANSFERASE"/>
    <property type="match status" value="1"/>
</dbReference>
<evidence type="ECO:0000313" key="2">
    <source>
        <dbReference type="EMBL" id="ANO31834.1"/>
    </source>
</evidence>
<dbReference type="GO" id="GO:1901135">
    <property type="term" value="P:carbohydrate derivative metabolic process"/>
    <property type="evidence" value="ECO:0007669"/>
    <property type="project" value="UniProtKB-ARBA"/>
</dbReference>
<dbReference type="Gene3D" id="3.40.50.2000">
    <property type="entry name" value="Glycogen Phosphorylase B"/>
    <property type="match status" value="2"/>
</dbReference>
<dbReference type="EMBL" id="CP016177">
    <property type="protein sequence ID" value="ANO31834.1"/>
    <property type="molecule type" value="Genomic_DNA"/>
</dbReference>
<protein>
    <recommendedName>
        <fullName evidence="1">Glycosyl transferase family 1 domain-containing protein</fullName>
    </recommendedName>
</protein>
<gene>
    <name evidence="2" type="ORF">A6E01_00845</name>
</gene>
<dbReference type="AlphaFoldDB" id="A0AAN1CR56"/>
<reference evidence="2 3" key="1">
    <citation type="submission" date="2016-06" db="EMBL/GenBank/DDBJ databases">
        <title>Adaptive Radiation by Waves of Gene Transfer Leads to Fine-Scale Resource Partitioning in Marine Microbes.</title>
        <authorList>
            <person name="Hehemann J.-H."/>
            <person name="Arevalo P."/>
            <person name="Datta M.S."/>
            <person name="Yu X."/>
            <person name="Corzett C."/>
            <person name="Henschel A."/>
            <person name="Preheim S.P."/>
            <person name="Timberlake S."/>
            <person name="Alm E.J."/>
            <person name="Polz M.F."/>
        </authorList>
    </citation>
    <scope>NUCLEOTIDE SEQUENCE [LARGE SCALE GENOMIC DNA]</scope>
    <source>
        <strain evidence="2 3">FF50</strain>
    </source>
</reference>
<name>A0AAN1CR56_9VIBR</name>